<dbReference type="GO" id="GO:0006730">
    <property type="term" value="P:one-carbon metabolic process"/>
    <property type="evidence" value="ECO:0007669"/>
    <property type="project" value="UniProtKB-KW"/>
</dbReference>
<dbReference type="Gene3D" id="3.40.50.170">
    <property type="entry name" value="Formyl transferase, N-terminal domain"/>
    <property type="match status" value="1"/>
</dbReference>
<feature type="domain" description="Formyl transferase N-terminal" evidence="4">
    <location>
        <begin position="201"/>
        <end position="380"/>
    </location>
</feature>
<sequence>MALCLRSLATRVASHPPPSHSIRSAARHSQILNDCASARLGTQERGLRSIADLEDLTKTKDTQRQLIKAQIEEPDVIMSTPISSAPPAVPDQPDASASSGALPAASAPPSIILTLSCPDRQGIVHNVSGWLASRGLNIRDSAQYGDPVTSTFFMRVHAEAFKGANKGAGLTVDRLKEEFQRDMASELGMQFEVREDTYKPRTLIMVSKIGHCLNDLLFRVSSGTLPIAVPLIISNHNDYAPLAKAHNIPFYHLPISVKEGKTKEMQEAEILRLAEEYKIDLVVLARYMQILSPKLCDIMSGRIINIHHSFLPAFVGAKPYHQAHARGVKLIGATSHVVTRDLDEGPIIEQDVERVTHADSPADLVRIGADIEARVLARAVRWFAEHRVLLNGNKTVVL</sequence>
<dbReference type="Gene3D" id="3.30.70.260">
    <property type="match status" value="1"/>
</dbReference>
<dbReference type="GO" id="GO:0008864">
    <property type="term" value="F:formyltetrahydrofolate deformylase activity"/>
    <property type="evidence" value="ECO:0007669"/>
    <property type="project" value="InterPro"/>
</dbReference>
<evidence type="ECO:0000256" key="3">
    <source>
        <dbReference type="SAM" id="MobiDB-lite"/>
    </source>
</evidence>
<dbReference type="Proteomes" id="UP000054845">
    <property type="component" value="Unassembled WGS sequence"/>
</dbReference>
<keyword evidence="6" id="KW-1185">Reference proteome</keyword>
<dbReference type="NCBIfam" id="TIGR00655">
    <property type="entry name" value="PurU"/>
    <property type="match status" value="1"/>
</dbReference>
<evidence type="ECO:0000313" key="5">
    <source>
        <dbReference type="EMBL" id="CEH19341.1"/>
    </source>
</evidence>
<evidence type="ECO:0000256" key="1">
    <source>
        <dbReference type="ARBA" id="ARBA00022563"/>
    </source>
</evidence>
<dbReference type="STRING" id="401625.A0A0P1BR05"/>
<dbReference type="OrthoDB" id="4239773at2759"/>
<feature type="region of interest" description="Disordered" evidence="3">
    <location>
        <begin position="80"/>
        <end position="103"/>
    </location>
</feature>
<reference evidence="5 6" key="1">
    <citation type="submission" date="2014-09" db="EMBL/GenBank/DDBJ databases">
        <authorList>
            <person name="Magalhaes I.L.F."/>
            <person name="Oliveira U."/>
            <person name="Santos F.R."/>
            <person name="Vidigal T.H.D.A."/>
            <person name="Brescovit A.D."/>
            <person name="Santos A.J."/>
        </authorList>
    </citation>
    <scope>NUCLEOTIDE SEQUENCE [LARGE SCALE GENOMIC DNA]</scope>
</reference>
<dbReference type="InterPro" id="IPR004810">
    <property type="entry name" value="PurU"/>
</dbReference>
<dbReference type="EMBL" id="CCYA01000389">
    <property type="protein sequence ID" value="CEH19341.1"/>
    <property type="molecule type" value="Genomic_DNA"/>
</dbReference>
<keyword evidence="2" id="KW-0378">Hydrolase</keyword>
<dbReference type="PRINTS" id="PR01575">
    <property type="entry name" value="FFH4HYDRLASE"/>
</dbReference>
<dbReference type="AlphaFoldDB" id="A0A0P1BR05"/>
<dbReference type="CDD" id="cd04875">
    <property type="entry name" value="ACT_F4HF-DF"/>
    <property type="match status" value="1"/>
</dbReference>
<dbReference type="NCBIfam" id="NF004684">
    <property type="entry name" value="PRK06027.1"/>
    <property type="match status" value="1"/>
</dbReference>
<protein>
    <submittedName>
        <fullName evidence="5">Formyltetrahydrofolate deformylase</fullName>
    </submittedName>
</protein>
<dbReference type="InterPro" id="IPR036477">
    <property type="entry name" value="Formyl_transf_N_sf"/>
</dbReference>
<dbReference type="Pfam" id="PF00551">
    <property type="entry name" value="Formyl_trans_N"/>
    <property type="match status" value="1"/>
</dbReference>
<dbReference type="PANTHER" id="PTHR42706:SF1">
    <property type="entry name" value="FORMYLTETRAHYDROFOLATE DEFORMYLASE 2, MITOCHONDRIAL"/>
    <property type="match status" value="1"/>
</dbReference>
<dbReference type="HAMAP" id="MF_01927">
    <property type="entry name" value="PurU"/>
    <property type="match status" value="1"/>
</dbReference>
<evidence type="ECO:0000256" key="2">
    <source>
        <dbReference type="ARBA" id="ARBA00022801"/>
    </source>
</evidence>
<dbReference type="CDD" id="cd08648">
    <property type="entry name" value="FMT_core_Formyl-FH4-Hydrolase_C"/>
    <property type="match status" value="1"/>
</dbReference>
<keyword evidence="1" id="KW-0554">One-carbon metabolism</keyword>
<evidence type="ECO:0000313" key="6">
    <source>
        <dbReference type="Proteomes" id="UP000054845"/>
    </source>
</evidence>
<dbReference type="PANTHER" id="PTHR42706">
    <property type="entry name" value="FORMYLTETRAHYDROFOLATE DEFORMYLASE"/>
    <property type="match status" value="1"/>
</dbReference>
<dbReference type="InterPro" id="IPR045865">
    <property type="entry name" value="ACT-like_dom_sf"/>
</dbReference>
<dbReference type="SUPFAM" id="SSF53328">
    <property type="entry name" value="Formyltransferase"/>
    <property type="match status" value="1"/>
</dbReference>
<dbReference type="GO" id="GO:0006189">
    <property type="term" value="P:'de novo' IMP biosynthetic process"/>
    <property type="evidence" value="ECO:0007669"/>
    <property type="project" value="InterPro"/>
</dbReference>
<dbReference type="GO" id="GO:0006520">
    <property type="term" value="P:amino acid metabolic process"/>
    <property type="evidence" value="ECO:0007669"/>
    <property type="project" value="UniProtKB-ARBA"/>
</dbReference>
<dbReference type="InterPro" id="IPR041729">
    <property type="entry name" value="Formyl-FH4-Hydrolase_C"/>
</dbReference>
<proteinExistence type="inferred from homology"/>
<accession>A0A0P1BR05</accession>
<name>A0A0P1BR05_9BASI</name>
<evidence type="ECO:0000259" key="4">
    <source>
        <dbReference type="Pfam" id="PF00551"/>
    </source>
</evidence>
<feature type="compositionally biased region" description="Low complexity" evidence="3">
    <location>
        <begin position="93"/>
        <end position="103"/>
    </location>
</feature>
<dbReference type="InterPro" id="IPR044074">
    <property type="entry name" value="PurU_ACT"/>
</dbReference>
<dbReference type="InterPro" id="IPR002376">
    <property type="entry name" value="Formyl_transf_N"/>
</dbReference>
<dbReference type="SUPFAM" id="SSF55021">
    <property type="entry name" value="ACT-like"/>
    <property type="match status" value="1"/>
</dbReference>
<organism evidence="5 6">
    <name type="scientific">Ceraceosorus bombacis</name>
    <dbReference type="NCBI Taxonomy" id="401625"/>
    <lineage>
        <taxon>Eukaryota</taxon>
        <taxon>Fungi</taxon>
        <taxon>Dikarya</taxon>
        <taxon>Basidiomycota</taxon>
        <taxon>Ustilaginomycotina</taxon>
        <taxon>Exobasidiomycetes</taxon>
        <taxon>Ceraceosorales</taxon>
        <taxon>Ceraceosoraceae</taxon>
        <taxon>Ceraceosorus</taxon>
    </lineage>
</organism>
<dbReference type="GO" id="GO:0046394">
    <property type="term" value="P:carboxylic acid biosynthetic process"/>
    <property type="evidence" value="ECO:0007669"/>
    <property type="project" value="UniProtKB-ARBA"/>
</dbReference>